<reference evidence="2" key="2">
    <citation type="submission" date="2021-10" db="EMBL/GenBank/DDBJ databases">
        <title>Phylogenomics reveals ancestral predisposition of the termite-cultivated fungus Termitomyces towards a domesticated lifestyle.</title>
        <authorList>
            <person name="Auxier B."/>
            <person name="Grum-Grzhimaylo A."/>
            <person name="Cardenas M.E."/>
            <person name="Lodge J.D."/>
            <person name="Laessoe T."/>
            <person name="Pedersen O."/>
            <person name="Smith M.E."/>
            <person name="Kuyper T.W."/>
            <person name="Franco-Molano E.A."/>
            <person name="Baroni T.J."/>
            <person name="Aanen D.K."/>
        </authorList>
    </citation>
    <scope>NUCLEOTIDE SEQUENCE</scope>
    <source>
        <strain evidence="2">D49</strain>
    </source>
</reference>
<feature type="region of interest" description="Disordered" evidence="1">
    <location>
        <begin position="142"/>
        <end position="204"/>
    </location>
</feature>
<feature type="compositionally biased region" description="Low complexity" evidence="1">
    <location>
        <begin position="167"/>
        <end position="178"/>
    </location>
</feature>
<feature type="region of interest" description="Disordered" evidence="1">
    <location>
        <begin position="1"/>
        <end position="38"/>
    </location>
</feature>
<comment type="caution">
    <text evidence="2">The sequence shown here is derived from an EMBL/GenBank/DDBJ whole genome shotgun (WGS) entry which is preliminary data.</text>
</comment>
<gene>
    <name evidence="2" type="ORF">H0H81_003569</name>
</gene>
<dbReference type="Proteomes" id="UP000717328">
    <property type="component" value="Unassembled WGS sequence"/>
</dbReference>
<name>A0A9P7FSI4_9AGAR</name>
<keyword evidence="3" id="KW-1185">Reference proteome</keyword>
<evidence type="ECO:0000256" key="1">
    <source>
        <dbReference type="SAM" id="MobiDB-lite"/>
    </source>
</evidence>
<organism evidence="2 3">
    <name type="scientific">Sphagnurus paluster</name>
    <dbReference type="NCBI Taxonomy" id="117069"/>
    <lineage>
        <taxon>Eukaryota</taxon>
        <taxon>Fungi</taxon>
        <taxon>Dikarya</taxon>
        <taxon>Basidiomycota</taxon>
        <taxon>Agaricomycotina</taxon>
        <taxon>Agaricomycetes</taxon>
        <taxon>Agaricomycetidae</taxon>
        <taxon>Agaricales</taxon>
        <taxon>Tricholomatineae</taxon>
        <taxon>Lyophyllaceae</taxon>
        <taxon>Sphagnurus</taxon>
    </lineage>
</organism>
<feature type="compositionally biased region" description="Low complexity" evidence="1">
    <location>
        <begin position="186"/>
        <end position="204"/>
    </location>
</feature>
<accession>A0A9P7FSI4</accession>
<proteinExistence type="predicted"/>
<evidence type="ECO:0000313" key="3">
    <source>
        <dbReference type="Proteomes" id="UP000717328"/>
    </source>
</evidence>
<protein>
    <submittedName>
        <fullName evidence="2">Uncharacterized protein</fullName>
    </submittedName>
</protein>
<feature type="compositionally biased region" description="Pro residues" evidence="1">
    <location>
        <begin position="146"/>
        <end position="166"/>
    </location>
</feature>
<dbReference type="EMBL" id="JABCKI010006671">
    <property type="protein sequence ID" value="KAG5634062.1"/>
    <property type="molecule type" value="Genomic_DNA"/>
</dbReference>
<feature type="non-terminal residue" evidence="2">
    <location>
        <position position="204"/>
    </location>
</feature>
<dbReference type="AlphaFoldDB" id="A0A9P7FSI4"/>
<sequence>MGNKKHKAPSPAESHCPAPSRPVSPVSQASNHCDTPDQGYFDFNYAQQFAGDNSSDELEYHQEDPIPPPTVHDVLSDMLEALDVALETCKSNGQTPSYAILPSFIQKILNFWTATKPNSLEGQLKAFSPIRKLIDKSVSEALAKATPPPPPPPTMEVDPPTTPTGPKPTGATPPTQGNPTPPAAPAPRGGHAPPRPLPAAHALK</sequence>
<reference evidence="2" key="1">
    <citation type="submission" date="2021-02" db="EMBL/GenBank/DDBJ databases">
        <authorList>
            <person name="Nieuwenhuis M."/>
            <person name="Van De Peppel L.J.J."/>
        </authorList>
    </citation>
    <scope>NUCLEOTIDE SEQUENCE</scope>
    <source>
        <strain evidence="2">D49</strain>
    </source>
</reference>
<evidence type="ECO:0000313" key="2">
    <source>
        <dbReference type="EMBL" id="KAG5634062.1"/>
    </source>
</evidence>